<comment type="caution">
    <text evidence="1">The sequence shown here is derived from an EMBL/GenBank/DDBJ whole genome shotgun (WGS) entry which is preliminary data.</text>
</comment>
<dbReference type="EMBL" id="LGTC01000001">
    <property type="protein sequence ID" value="KNY28648.1"/>
    <property type="molecule type" value="Genomic_DNA"/>
</dbReference>
<dbReference type="STRING" id="398512.Bccel_3922"/>
<sequence length="278" mass="31079">MSDFNIGDIVVRKSYGKDIYFIITEINNNNDGNPIYTLRGLLTRIEADSSGVDLLKQNPRLVDQDKQKFLQKTQQALVAQSLSRRLYGINRSPGRPGSILHIDSSKEFLDICVNHYKHSKIDCFGHTVAESQQPSIVREMLERYKPDIVVLTGHDGLKKGDVDLKSLDSYRTSRYFVQSVVEARKYEPDKNKLCIFAGACQSYFEAIIKAGANFASSPGRILIDCLDPSIVCEKVATTDSRMFITPWSVARLTKSGTKGIGGINTRGHLKSARNSLRT</sequence>
<evidence type="ECO:0000313" key="1">
    <source>
        <dbReference type="EMBL" id="KNY28648.1"/>
    </source>
</evidence>
<name>A0A0L6JS67_9FIRM</name>
<protein>
    <submittedName>
        <fullName evidence="1">Peptidase U57 YabG</fullName>
    </submittedName>
</protein>
<accession>A0A0L6JS67</accession>
<dbReference type="PATRIC" id="fig|398512.5.peg.4103"/>
<dbReference type="InterPro" id="IPR008764">
    <property type="entry name" value="Peptidase_U57"/>
</dbReference>
<proteinExistence type="predicted"/>
<evidence type="ECO:0000313" key="2">
    <source>
        <dbReference type="Proteomes" id="UP000036923"/>
    </source>
</evidence>
<reference evidence="2" key="1">
    <citation type="submission" date="2015-07" db="EMBL/GenBank/DDBJ databases">
        <title>Near-Complete Genome Sequence of the Cellulolytic Bacterium Bacteroides (Pseudobacteroides) cellulosolvens ATCC 35603.</title>
        <authorList>
            <person name="Dassa B."/>
            <person name="Utturkar S.M."/>
            <person name="Klingeman D.M."/>
            <person name="Hurt R.A."/>
            <person name="Keller M."/>
            <person name="Xu J."/>
            <person name="Reddy Y.H.K."/>
            <person name="Borovok I."/>
            <person name="Grinberg I.R."/>
            <person name="Lamed R."/>
            <person name="Zhivin O."/>
            <person name="Bayer E.A."/>
            <person name="Brown S.D."/>
        </authorList>
    </citation>
    <scope>NUCLEOTIDE SEQUENCE [LARGE SCALE GENOMIC DNA]</scope>
    <source>
        <strain evidence="2">DSM 2933</strain>
    </source>
</reference>
<dbReference type="RefSeq" id="WP_036936535.1">
    <property type="nucleotide sequence ID" value="NZ_JQKC01000002.1"/>
</dbReference>
<dbReference type="OrthoDB" id="9785306at2"/>
<organism evidence="1 2">
    <name type="scientific">Pseudobacteroides cellulosolvens ATCC 35603 = DSM 2933</name>
    <dbReference type="NCBI Taxonomy" id="398512"/>
    <lineage>
        <taxon>Bacteria</taxon>
        <taxon>Bacillati</taxon>
        <taxon>Bacillota</taxon>
        <taxon>Clostridia</taxon>
        <taxon>Eubacteriales</taxon>
        <taxon>Oscillospiraceae</taxon>
        <taxon>Pseudobacteroides</taxon>
    </lineage>
</organism>
<dbReference type="Proteomes" id="UP000036923">
    <property type="component" value="Unassembled WGS sequence"/>
</dbReference>
<dbReference type="eggNOG" id="ENOG502Z7P7">
    <property type="taxonomic scope" value="Bacteria"/>
</dbReference>
<keyword evidence="2" id="KW-1185">Reference proteome</keyword>
<gene>
    <name evidence="1" type="ORF">Bccel_3922</name>
</gene>
<dbReference type="Pfam" id="PF05582">
    <property type="entry name" value="Peptidase_U57"/>
    <property type="match status" value="1"/>
</dbReference>
<dbReference type="AlphaFoldDB" id="A0A0L6JS67"/>
<dbReference type="PIRSF" id="PIRSF011575">
    <property type="entry name" value="YabG"/>
    <property type="match status" value="1"/>
</dbReference>